<reference evidence="5" key="1">
    <citation type="submission" date="2012-12" db="EMBL/GenBank/DDBJ databases">
        <authorList>
            <person name="Hellsten U."/>
            <person name="Grimwood J."/>
            <person name="Chapman J.A."/>
            <person name="Shapiro H."/>
            <person name="Aerts A."/>
            <person name="Otillar R.P."/>
            <person name="Terry A.Y."/>
            <person name="Boore J.L."/>
            <person name="Simakov O."/>
            <person name="Marletaz F."/>
            <person name="Cho S.-J."/>
            <person name="Edsinger-Gonzales E."/>
            <person name="Havlak P."/>
            <person name="Kuo D.-H."/>
            <person name="Larsson T."/>
            <person name="Lv J."/>
            <person name="Arendt D."/>
            <person name="Savage R."/>
            <person name="Osoegawa K."/>
            <person name="de Jong P."/>
            <person name="Lindberg D.R."/>
            <person name="Seaver E.C."/>
            <person name="Weisblat D.A."/>
            <person name="Putnam N.H."/>
            <person name="Grigoriev I.V."/>
            <person name="Rokhsar D.S."/>
        </authorList>
    </citation>
    <scope>NUCLEOTIDE SEQUENCE</scope>
</reference>
<dbReference type="SUPFAM" id="SSF53300">
    <property type="entry name" value="vWA-like"/>
    <property type="match status" value="1"/>
</dbReference>
<gene>
    <name evidence="4" type="primary">20214968</name>
    <name evidence="3" type="ORF">HELRODRAFT_74072</name>
</gene>
<dbReference type="GeneID" id="20214968"/>
<accession>T1G1M0</accession>
<evidence type="ECO:0000259" key="2">
    <source>
        <dbReference type="PROSITE" id="PS51468"/>
    </source>
</evidence>
<dbReference type="InterPro" id="IPR002035">
    <property type="entry name" value="VWF_A"/>
</dbReference>
<dbReference type="Pfam" id="PF08487">
    <property type="entry name" value="VIT"/>
    <property type="match status" value="1"/>
</dbReference>
<dbReference type="HOGENOM" id="CLU_042748_0_0_1"/>
<dbReference type="RefSeq" id="XP_009013083.1">
    <property type="nucleotide sequence ID" value="XM_009014835.1"/>
</dbReference>
<dbReference type="PANTHER" id="PTHR45737:SF6">
    <property type="entry name" value="VON WILLEBRAND FACTOR A DOMAIN-CONTAINING PROTEIN 5A"/>
    <property type="match status" value="1"/>
</dbReference>
<dbReference type="OMA" id="QCSPMPM"/>
<name>T1G1M0_HELRO</name>
<evidence type="ECO:0008006" key="6">
    <source>
        <dbReference type="Google" id="ProtNLM"/>
    </source>
</evidence>
<dbReference type="KEGG" id="hro:HELRODRAFT_74072"/>
<evidence type="ECO:0000313" key="5">
    <source>
        <dbReference type="Proteomes" id="UP000015101"/>
    </source>
</evidence>
<dbReference type="Gene3D" id="3.40.50.410">
    <property type="entry name" value="von Willebrand factor, type A domain"/>
    <property type="match status" value="1"/>
</dbReference>
<dbReference type="EMBL" id="AMQM01003158">
    <property type="status" value="NOT_ANNOTATED_CDS"/>
    <property type="molecule type" value="Genomic_DNA"/>
</dbReference>
<dbReference type="OrthoDB" id="1729737at2759"/>
<dbReference type="InterPro" id="IPR036465">
    <property type="entry name" value="vWFA_dom_sf"/>
</dbReference>
<feature type="domain" description="VIT" evidence="2">
    <location>
        <begin position="1"/>
        <end position="129"/>
    </location>
</feature>
<sequence>MCCIIDEKSNEPIPLKKINVNITIKGFVASVESLLTFENNGDKQLEAVFKFPIDDGSAVYKFEADIDGRKIVAECQEKKQAKKNYDAAVQSGHVATLLEEEDFVSDIFICKIGNLLPKKTAVVKFSYVTEISIQADGSLKFVLPTLLNPRYNPDVSKGGLEKSPSIKRVAACDQPYEFVVNATISGLDILNVTSFKDKILSSLVNGSTEVKLQDKFVADHDFELEIAIKEPHKPFAVMEKGSEDKDGILKQDIVMLNFVPELDESAMSSQHEFLFVIDRSGSMDGSRIESAKESLLLFLKSLPPDCYFNIIGFGSTFELLFKEGSEKYTKESLEKALEHQKTLSADLGGTEILEPLVSIYSKPILPTHSRNIFLITDGEVFNTEAVVSLVQKHSHDTRVFTLGIGEGASTALIKGVARAGKGKAEFVKSDDKMSPVVIKLLKCAMQSTFTNIKIDWQLNGASCIQIPKVVPPIFHNDHTVVYA</sequence>
<feature type="domain" description="VWFA" evidence="1">
    <location>
        <begin position="272"/>
        <end position="452"/>
    </location>
</feature>
<dbReference type="STRING" id="6412.T1G1M0"/>
<reference evidence="4" key="3">
    <citation type="submission" date="2015-06" db="UniProtKB">
        <authorList>
            <consortium name="EnsemblMetazoa"/>
        </authorList>
    </citation>
    <scope>IDENTIFICATION</scope>
</reference>
<keyword evidence="5" id="KW-1185">Reference proteome</keyword>
<protein>
    <recommendedName>
        <fullName evidence="6">VWFA domain-containing protein</fullName>
    </recommendedName>
</protein>
<reference evidence="3 5" key="2">
    <citation type="journal article" date="2013" name="Nature">
        <title>Insights into bilaterian evolution from three spiralian genomes.</title>
        <authorList>
            <person name="Simakov O."/>
            <person name="Marletaz F."/>
            <person name="Cho S.J."/>
            <person name="Edsinger-Gonzales E."/>
            <person name="Havlak P."/>
            <person name="Hellsten U."/>
            <person name="Kuo D.H."/>
            <person name="Larsson T."/>
            <person name="Lv J."/>
            <person name="Arendt D."/>
            <person name="Savage R."/>
            <person name="Osoegawa K."/>
            <person name="de Jong P."/>
            <person name="Grimwood J."/>
            <person name="Chapman J.A."/>
            <person name="Shapiro H."/>
            <person name="Aerts A."/>
            <person name="Otillar R.P."/>
            <person name="Terry A.Y."/>
            <person name="Boore J.L."/>
            <person name="Grigoriev I.V."/>
            <person name="Lindberg D.R."/>
            <person name="Seaver E.C."/>
            <person name="Weisblat D.A."/>
            <person name="Putnam N.H."/>
            <person name="Rokhsar D.S."/>
        </authorList>
    </citation>
    <scope>NUCLEOTIDE SEQUENCE</scope>
</reference>
<dbReference type="PROSITE" id="PS50234">
    <property type="entry name" value="VWFA"/>
    <property type="match status" value="1"/>
</dbReference>
<dbReference type="PROSITE" id="PS51468">
    <property type="entry name" value="VIT"/>
    <property type="match status" value="1"/>
</dbReference>
<dbReference type="PANTHER" id="PTHR45737">
    <property type="entry name" value="VON WILLEBRAND FACTOR A DOMAIN-CONTAINING PROTEIN 5A"/>
    <property type="match status" value="1"/>
</dbReference>
<dbReference type="EnsemblMetazoa" id="HelroT74072">
    <property type="protein sequence ID" value="HelroP74072"/>
    <property type="gene ID" value="HelroG74072"/>
</dbReference>
<organism evidence="4 5">
    <name type="scientific">Helobdella robusta</name>
    <name type="common">Californian leech</name>
    <dbReference type="NCBI Taxonomy" id="6412"/>
    <lineage>
        <taxon>Eukaryota</taxon>
        <taxon>Metazoa</taxon>
        <taxon>Spiralia</taxon>
        <taxon>Lophotrochozoa</taxon>
        <taxon>Annelida</taxon>
        <taxon>Clitellata</taxon>
        <taxon>Hirudinea</taxon>
        <taxon>Rhynchobdellida</taxon>
        <taxon>Glossiphoniidae</taxon>
        <taxon>Helobdella</taxon>
    </lineage>
</organism>
<evidence type="ECO:0000313" key="3">
    <source>
        <dbReference type="EMBL" id="ESO09061.1"/>
    </source>
</evidence>
<dbReference type="EMBL" id="KB096023">
    <property type="protein sequence ID" value="ESO09061.1"/>
    <property type="molecule type" value="Genomic_DNA"/>
</dbReference>
<dbReference type="Pfam" id="PF13768">
    <property type="entry name" value="VWA_3"/>
    <property type="match status" value="1"/>
</dbReference>
<dbReference type="SMART" id="SM00609">
    <property type="entry name" value="VIT"/>
    <property type="match status" value="1"/>
</dbReference>
<dbReference type="InParanoid" id="T1G1M0"/>
<dbReference type="eggNOG" id="ENOG502QRPK">
    <property type="taxonomic scope" value="Eukaryota"/>
</dbReference>
<dbReference type="CTD" id="20214968"/>
<proteinExistence type="predicted"/>
<evidence type="ECO:0000313" key="4">
    <source>
        <dbReference type="EnsemblMetazoa" id="HelroP74072"/>
    </source>
</evidence>
<dbReference type="AlphaFoldDB" id="T1G1M0"/>
<dbReference type="InterPro" id="IPR013694">
    <property type="entry name" value="VIT"/>
</dbReference>
<dbReference type="SMART" id="SM00327">
    <property type="entry name" value="VWA"/>
    <property type="match status" value="1"/>
</dbReference>
<dbReference type="Proteomes" id="UP000015101">
    <property type="component" value="Unassembled WGS sequence"/>
</dbReference>
<evidence type="ECO:0000259" key="1">
    <source>
        <dbReference type="PROSITE" id="PS50234"/>
    </source>
</evidence>